<accession>A0A1E7KQ26</accession>
<evidence type="ECO:0000256" key="1">
    <source>
        <dbReference type="SAM" id="MobiDB-lite"/>
    </source>
</evidence>
<evidence type="ECO:0000313" key="2">
    <source>
        <dbReference type="EMBL" id="OEV06028.1"/>
    </source>
</evidence>
<gene>
    <name evidence="2" type="ORF">AN216_00715</name>
</gene>
<dbReference type="RefSeq" id="WP_070194589.1">
    <property type="nucleotide sequence ID" value="NZ_LJGU01000089.1"/>
</dbReference>
<dbReference type="AlphaFoldDB" id="A0A1E7KQ26"/>
<dbReference type="Proteomes" id="UP000176101">
    <property type="component" value="Unassembled WGS sequence"/>
</dbReference>
<evidence type="ECO:0000313" key="3">
    <source>
        <dbReference type="Proteomes" id="UP000176101"/>
    </source>
</evidence>
<proteinExistence type="predicted"/>
<feature type="region of interest" description="Disordered" evidence="1">
    <location>
        <begin position="1"/>
        <end position="150"/>
    </location>
</feature>
<reference evidence="2 3" key="1">
    <citation type="journal article" date="2016" name="Front. Microbiol.">
        <title>Comparative Genomics Analysis of Streptomyces Species Reveals Their Adaptation to the Marine Environment and Their Diversity at the Genomic Level.</title>
        <authorList>
            <person name="Tian X."/>
            <person name="Zhang Z."/>
            <person name="Yang T."/>
            <person name="Chen M."/>
            <person name="Li J."/>
            <person name="Chen F."/>
            <person name="Yang J."/>
            <person name="Li W."/>
            <person name="Zhang B."/>
            <person name="Zhang Z."/>
            <person name="Wu J."/>
            <person name="Zhang C."/>
            <person name="Long L."/>
            <person name="Xiao J."/>
        </authorList>
    </citation>
    <scope>NUCLEOTIDE SEQUENCE [LARGE SCALE GENOMIC DNA]</scope>
    <source>
        <strain evidence="2 3">SCSIO 02100</strain>
    </source>
</reference>
<dbReference type="STRING" id="1075402.AN216_00715"/>
<sequence>MPSPRVPAADPLPKRNPHAERAHPGNTGSLGSATTEEQASERPADSRTTDAPAPGTTSGPRANEPRPAAPPGGHTGGGTLPGEPEQTDAAAPPLPKRQPQTHIAPQLTDASPAVPAYDQDRDLPATTVGLNWGAWQSGTRAAEQEEDEAP</sequence>
<name>A0A1E7KQ26_9ACTN</name>
<protein>
    <submittedName>
        <fullName evidence="2">Uncharacterized protein</fullName>
    </submittedName>
</protein>
<feature type="compositionally biased region" description="Polar residues" evidence="1">
    <location>
        <begin position="26"/>
        <end position="37"/>
    </location>
</feature>
<comment type="caution">
    <text evidence="2">The sequence shown here is derived from an EMBL/GenBank/DDBJ whole genome shotgun (WGS) entry which is preliminary data.</text>
</comment>
<organism evidence="2 3">
    <name type="scientific">Streptomyces oceani</name>
    <dbReference type="NCBI Taxonomy" id="1075402"/>
    <lineage>
        <taxon>Bacteria</taxon>
        <taxon>Bacillati</taxon>
        <taxon>Actinomycetota</taxon>
        <taxon>Actinomycetes</taxon>
        <taxon>Kitasatosporales</taxon>
        <taxon>Streptomycetaceae</taxon>
        <taxon>Streptomyces</taxon>
    </lineage>
</organism>
<feature type="compositionally biased region" description="Basic and acidic residues" evidence="1">
    <location>
        <begin position="39"/>
        <end position="48"/>
    </location>
</feature>
<dbReference type="EMBL" id="LJGU01000089">
    <property type="protein sequence ID" value="OEV06028.1"/>
    <property type="molecule type" value="Genomic_DNA"/>
</dbReference>
<keyword evidence="3" id="KW-1185">Reference proteome</keyword>